<comment type="caution">
    <text evidence="2">The sequence shown here is derived from an EMBL/GenBank/DDBJ whole genome shotgun (WGS) entry which is preliminary data.</text>
</comment>
<dbReference type="PANTHER" id="PTHR13378">
    <property type="entry name" value="REGULATOR COMPLEX PROTEIN LAMTOR3"/>
    <property type="match status" value="1"/>
</dbReference>
<dbReference type="Gene3D" id="3.30.450.30">
    <property type="entry name" value="Dynein light chain 2a, cytoplasmic"/>
    <property type="match status" value="1"/>
</dbReference>
<dbReference type="Pfam" id="PF08923">
    <property type="entry name" value="MAPKK1_Int"/>
    <property type="match status" value="1"/>
</dbReference>
<accession>A0ABR4NG08</accession>
<evidence type="ECO:0000313" key="2">
    <source>
        <dbReference type="EMBL" id="KAL2918474.1"/>
    </source>
</evidence>
<organism evidence="2 3">
    <name type="scientific">Polyrhizophydium stewartii</name>
    <dbReference type="NCBI Taxonomy" id="2732419"/>
    <lineage>
        <taxon>Eukaryota</taxon>
        <taxon>Fungi</taxon>
        <taxon>Fungi incertae sedis</taxon>
        <taxon>Chytridiomycota</taxon>
        <taxon>Chytridiomycota incertae sedis</taxon>
        <taxon>Chytridiomycetes</taxon>
        <taxon>Rhizophydiales</taxon>
        <taxon>Rhizophydiales incertae sedis</taxon>
        <taxon>Polyrhizophydium</taxon>
    </lineage>
</organism>
<evidence type="ECO:0008006" key="4">
    <source>
        <dbReference type="Google" id="ProtNLM"/>
    </source>
</evidence>
<evidence type="ECO:0000256" key="1">
    <source>
        <dbReference type="ARBA" id="ARBA00005356"/>
    </source>
</evidence>
<keyword evidence="3" id="KW-1185">Reference proteome</keyword>
<gene>
    <name evidence="2" type="ORF">HK105_201875</name>
</gene>
<dbReference type="PANTHER" id="PTHR13378:SF1">
    <property type="entry name" value="RAGULATOR COMPLEX PROTEIN LAMTOR3"/>
    <property type="match status" value="1"/>
</dbReference>
<comment type="similarity">
    <text evidence="1">Belongs to the LAMTOR3 family.</text>
</comment>
<proteinExistence type="inferred from homology"/>
<sequence length="128" mass="13700">MSQARSDKIQAELQGVLRRASEDLLAILITDKDGVIILRATQEGLPSQVLEPAFTASFLLTSDQMAKIGFGKTKQVIGITGSYSIAQFASPPLTLTLLAKHDANLGIVVDMGHELRPIVEAVANSLEN</sequence>
<dbReference type="SMART" id="SM01278">
    <property type="entry name" value="MAPKK1_Int"/>
    <property type="match status" value="1"/>
</dbReference>
<dbReference type="InterPro" id="IPR015019">
    <property type="entry name" value="LAMTOR3"/>
</dbReference>
<dbReference type="EMBL" id="JADGIZ020000006">
    <property type="protein sequence ID" value="KAL2918474.1"/>
    <property type="molecule type" value="Genomic_DNA"/>
</dbReference>
<reference evidence="2 3" key="1">
    <citation type="submission" date="2023-09" db="EMBL/GenBank/DDBJ databases">
        <title>Pangenome analysis of Batrachochytrium dendrobatidis and related Chytrids.</title>
        <authorList>
            <person name="Yacoub M.N."/>
            <person name="Stajich J.E."/>
            <person name="James T.Y."/>
        </authorList>
    </citation>
    <scope>NUCLEOTIDE SEQUENCE [LARGE SCALE GENOMIC DNA]</scope>
    <source>
        <strain evidence="2 3">JEL0888</strain>
    </source>
</reference>
<protein>
    <recommendedName>
        <fullName evidence="4">Roadblock/LAMTOR2 domain-containing protein</fullName>
    </recommendedName>
</protein>
<dbReference type="Proteomes" id="UP001527925">
    <property type="component" value="Unassembled WGS sequence"/>
</dbReference>
<name>A0ABR4NG08_9FUNG</name>
<evidence type="ECO:0000313" key="3">
    <source>
        <dbReference type="Proteomes" id="UP001527925"/>
    </source>
</evidence>
<dbReference type="SUPFAM" id="SSF103196">
    <property type="entry name" value="Roadblock/LC7 domain"/>
    <property type="match status" value="1"/>
</dbReference>